<dbReference type="GO" id="GO:0003677">
    <property type="term" value="F:DNA binding"/>
    <property type="evidence" value="ECO:0007669"/>
    <property type="project" value="InterPro"/>
</dbReference>
<reference evidence="2" key="1">
    <citation type="submission" date="2023-07" db="EMBL/GenBank/DDBJ databases">
        <title>Genomic Encyclopedia of Type Strains, Phase IV (KMG-IV): sequencing the most valuable type-strain genomes for metagenomic binning, comparative biology and taxonomic classification.</title>
        <authorList>
            <person name="Goeker M."/>
        </authorList>
    </citation>
    <scope>NUCLEOTIDE SEQUENCE</scope>
    <source>
        <strain evidence="2">DSM 19569</strain>
    </source>
</reference>
<dbReference type="Pfam" id="PF13560">
    <property type="entry name" value="HTH_31"/>
    <property type="match status" value="1"/>
</dbReference>
<evidence type="ECO:0000313" key="2">
    <source>
        <dbReference type="EMBL" id="MDQ0543305.1"/>
    </source>
</evidence>
<feature type="domain" description="HTH cro/C1-type" evidence="1">
    <location>
        <begin position="17"/>
        <end position="72"/>
    </location>
</feature>
<protein>
    <submittedName>
        <fullName evidence="2">Transcriptional regulator with XRE-family HTH domain</fullName>
    </submittedName>
</protein>
<sequence>MPERSELPESQESIGRRLRETREAFNLSPREFYEVVGFSKTQLENYEAGRRLMKPAMAVLVINAFPAAKLDFNWLYHGDLAGTSHDFATRIIARRRSERAA</sequence>
<dbReference type="Proteomes" id="UP001223420">
    <property type="component" value="Unassembled WGS sequence"/>
</dbReference>
<proteinExistence type="predicted"/>
<comment type="caution">
    <text evidence="2">The sequence shown here is derived from an EMBL/GenBank/DDBJ whole genome shotgun (WGS) entry which is preliminary data.</text>
</comment>
<dbReference type="AlphaFoldDB" id="A0AAJ1TLS4"/>
<dbReference type="SMART" id="SM00530">
    <property type="entry name" value="HTH_XRE"/>
    <property type="match status" value="1"/>
</dbReference>
<name>A0AAJ1TLS4_9HYPH</name>
<dbReference type="Gene3D" id="1.10.260.40">
    <property type="entry name" value="lambda repressor-like DNA-binding domains"/>
    <property type="match status" value="1"/>
</dbReference>
<evidence type="ECO:0000313" key="3">
    <source>
        <dbReference type="Proteomes" id="UP001223420"/>
    </source>
</evidence>
<dbReference type="InterPro" id="IPR010982">
    <property type="entry name" value="Lambda_DNA-bd_dom_sf"/>
</dbReference>
<organism evidence="2 3">
    <name type="scientific">Methylobacterium brachiatum</name>
    <dbReference type="NCBI Taxonomy" id="269660"/>
    <lineage>
        <taxon>Bacteria</taxon>
        <taxon>Pseudomonadati</taxon>
        <taxon>Pseudomonadota</taxon>
        <taxon>Alphaproteobacteria</taxon>
        <taxon>Hyphomicrobiales</taxon>
        <taxon>Methylobacteriaceae</taxon>
        <taxon>Methylobacterium</taxon>
    </lineage>
</organism>
<gene>
    <name evidence="2" type="ORF">QO001_002231</name>
</gene>
<dbReference type="RefSeq" id="WP_230366117.1">
    <property type="nucleotide sequence ID" value="NZ_JAJALK010000004.1"/>
</dbReference>
<dbReference type="InterPro" id="IPR001387">
    <property type="entry name" value="Cro/C1-type_HTH"/>
</dbReference>
<dbReference type="EMBL" id="JAUSWL010000003">
    <property type="protein sequence ID" value="MDQ0543305.1"/>
    <property type="molecule type" value="Genomic_DNA"/>
</dbReference>
<evidence type="ECO:0000259" key="1">
    <source>
        <dbReference type="SMART" id="SM00530"/>
    </source>
</evidence>
<dbReference type="SUPFAM" id="SSF47413">
    <property type="entry name" value="lambda repressor-like DNA-binding domains"/>
    <property type="match status" value="1"/>
</dbReference>
<dbReference type="CDD" id="cd00093">
    <property type="entry name" value="HTH_XRE"/>
    <property type="match status" value="1"/>
</dbReference>
<accession>A0AAJ1TLS4</accession>